<evidence type="ECO:0000313" key="2">
    <source>
        <dbReference type="EMBL" id="CAG8797310.1"/>
    </source>
</evidence>
<organism evidence="2 3">
    <name type="scientific">Gigaspora margarita</name>
    <dbReference type="NCBI Taxonomy" id="4874"/>
    <lineage>
        <taxon>Eukaryota</taxon>
        <taxon>Fungi</taxon>
        <taxon>Fungi incertae sedis</taxon>
        <taxon>Mucoromycota</taxon>
        <taxon>Glomeromycotina</taxon>
        <taxon>Glomeromycetes</taxon>
        <taxon>Diversisporales</taxon>
        <taxon>Gigasporaceae</taxon>
        <taxon>Gigaspora</taxon>
    </lineage>
</organism>
<dbReference type="Proteomes" id="UP000789901">
    <property type="component" value="Unassembled WGS sequence"/>
</dbReference>
<dbReference type="EMBL" id="CAJVQB010021529">
    <property type="protein sequence ID" value="CAG8797310.1"/>
    <property type="molecule type" value="Genomic_DNA"/>
</dbReference>
<proteinExistence type="predicted"/>
<name>A0ABN7VT12_GIGMA</name>
<sequence length="347" mass="40634">AITGLEEDRLNEIVDTHNSAVKIIKEAKKIGISFGNQIWEENIKLTNQGTKIVGMLSARAVKSFLKRKLLQLFVVKQLFDSDNSAIISWEHLNNLRNQKGLGQKPLWIKELKEICITNSETKKLKEVYKQKKRNTLAMKPELKTIDTDGQKSELIVFKNKKENIKPNENIIEQYKGYLVDKQNQDVRRILVEERKVHSIIVEPKEKEIINEWIESEKNRSELKGLWRKIKCNVKKKVLFQKDTKKEKVDLMVAKAVEKMLFGEEKDEKLQNGIKERKRKKIPETGNKNKEEEIERSKKRRKTKESNKKNNVASETKQEKFSKIYCGVKEIIYKWIAGFVRLTWLSSG</sequence>
<evidence type="ECO:0000313" key="3">
    <source>
        <dbReference type="Proteomes" id="UP000789901"/>
    </source>
</evidence>
<feature type="compositionally biased region" description="Basic and acidic residues" evidence="1">
    <location>
        <begin position="286"/>
        <end position="295"/>
    </location>
</feature>
<reference evidence="2 3" key="1">
    <citation type="submission" date="2021-06" db="EMBL/GenBank/DDBJ databases">
        <authorList>
            <person name="Kallberg Y."/>
            <person name="Tangrot J."/>
            <person name="Rosling A."/>
        </authorList>
    </citation>
    <scope>NUCLEOTIDE SEQUENCE [LARGE SCALE GENOMIC DNA]</scope>
    <source>
        <strain evidence="2 3">120-4 pot B 10/14</strain>
    </source>
</reference>
<gene>
    <name evidence="2" type="ORF">GMARGA_LOCUS22363</name>
</gene>
<feature type="region of interest" description="Disordered" evidence="1">
    <location>
        <begin position="272"/>
        <end position="317"/>
    </location>
</feature>
<accession>A0ABN7VT12</accession>
<feature type="non-terminal residue" evidence="2">
    <location>
        <position position="1"/>
    </location>
</feature>
<evidence type="ECO:0000256" key="1">
    <source>
        <dbReference type="SAM" id="MobiDB-lite"/>
    </source>
</evidence>
<keyword evidence="3" id="KW-1185">Reference proteome</keyword>
<comment type="caution">
    <text evidence="2">The sequence shown here is derived from an EMBL/GenBank/DDBJ whole genome shotgun (WGS) entry which is preliminary data.</text>
</comment>
<protein>
    <submittedName>
        <fullName evidence="2">8327_t:CDS:1</fullName>
    </submittedName>
</protein>